<evidence type="ECO:0000313" key="3">
    <source>
        <dbReference type="Proteomes" id="UP001230268"/>
    </source>
</evidence>
<feature type="compositionally biased region" description="Polar residues" evidence="1">
    <location>
        <begin position="96"/>
        <end position="107"/>
    </location>
</feature>
<comment type="caution">
    <text evidence="2">The sequence shown here is derived from an EMBL/GenBank/DDBJ whole genome shotgun (WGS) entry which is preliminary data.</text>
</comment>
<dbReference type="Proteomes" id="UP001230268">
    <property type="component" value="Unassembled WGS sequence"/>
</dbReference>
<organism evidence="2 3">
    <name type="scientific">Babesia gibsoni</name>
    <dbReference type="NCBI Taxonomy" id="33632"/>
    <lineage>
        <taxon>Eukaryota</taxon>
        <taxon>Sar</taxon>
        <taxon>Alveolata</taxon>
        <taxon>Apicomplexa</taxon>
        <taxon>Aconoidasida</taxon>
        <taxon>Piroplasmida</taxon>
        <taxon>Babesiidae</taxon>
        <taxon>Babesia</taxon>
    </lineage>
</organism>
<evidence type="ECO:0000313" key="2">
    <source>
        <dbReference type="EMBL" id="KAK1443923.1"/>
    </source>
</evidence>
<feature type="compositionally biased region" description="Basic and acidic residues" evidence="1">
    <location>
        <begin position="187"/>
        <end position="203"/>
    </location>
</feature>
<sequence length="364" mass="39104">MHRPIILKGFDTEGTTKDAGGATLPASGIWSNPQGTVYDAEMRLERIKDDNCMNALAGWPQGYKPLLPLEEYMAANAPWLTIGGLSRWIKDGGSEKQPNSNPDNTGASEAKGNDGNDDVPGSPTTDESAHVENPESDDEDEGSSEGPEDQPQGPQGNNVNEGAGTNDSGAQCIPDMVDKFQQTDPTDGTKGESEGEDSSKSPEDQPQGPQGNNVNEGAGTNDSGAQCKPDMVDKFQQTDPTDGTKGKSEGEASCNKIDSKPPDKTADTDEDADDANNTADTGRKQKQNNGASSHILSPTQNKQIEHQHEEADEDYTTFHCILPLPKGGLTAKPYKRDLVQVQRKVDKNGVILYRHRYCKDSIMS</sequence>
<feature type="compositionally biased region" description="Polar residues" evidence="1">
    <location>
        <begin position="287"/>
        <end position="302"/>
    </location>
</feature>
<feature type="compositionally biased region" description="Polar residues" evidence="1">
    <location>
        <begin position="152"/>
        <end position="169"/>
    </location>
</feature>
<feature type="compositionally biased region" description="Polar residues" evidence="1">
    <location>
        <begin position="207"/>
        <end position="224"/>
    </location>
</feature>
<feature type="region of interest" description="Disordered" evidence="1">
    <location>
        <begin position="90"/>
        <end position="310"/>
    </location>
</feature>
<accession>A0AAD8UUA0</accession>
<proteinExistence type="predicted"/>
<keyword evidence="3" id="KW-1185">Reference proteome</keyword>
<evidence type="ECO:0000256" key="1">
    <source>
        <dbReference type="SAM" id="MobiDB-lite"/>
    </source>
</evidence>
<dbReference type="EMBL" id="JAVEPI010000002">
    <property type="protein sequence ID" value="KAK1443923.1"/>
    <property type="molecule type" value="Genomic_DNA"/>
</dbReference>
<feature type="compositionally biased region" description="Basic and acidic residues" evidence="1">
    <location>
        <begin position="257"/>
        <end position="267"/>
    </location>
</feature>
<reference evidence="2" key="1">
    <citation type="submission" date="2023-08" db="EMBL/GenBank/DDBJ databases">
        <title>Draft sequence of the Babesia gibsoni genome.</title>
        <authorList>
            <person name="Yamagishi J.Y."/>
            <person name="Xuan X.X."/>
        </authorList>
    </citation>
    <scope>NUCLEOTIDE SEQUENCE</scope>
    <source>
        <strain evidence="2">Azabu</strain>
    </source>
</reference>
<protein>
    <submittedName>
        <fullName evidence="2">Uncharacterized protein</fullName>
    </submittedName>
</protein>
<gene>
    <name evidence="2" type="ORF">BgAZ_207990</name>
</gene>
<dbReference type="AlphaFoldDB" id="A0AAD8UUA0"/>
<name>A0AAD8UUA0_BABGI</name>
<feature type="compositionally biased region" description="Acidic residues" evidence="1">
    <location>
        <begin position="134"/>
        <end position="148"/>
    </location>
</feature>